<dbReference type="EMBL" id="JBJQOH010000002">
    <property type="protein sequence ID" value="KAL3696738.1"/>
    <property type="molecule type" value="Genomic_DNA"/>
</dbReference>
<name>A0ABD3HZ60_9MARC</name>
<dbReference type="AlphaFoldDB" id="A0ABD3HZ60"/>
<comment type="caution">
    <text evidence="3">The sequence shown here is derived from an EMBL/GenBank/DDBJ whole genome shotgun (WGS) entry which is preliminary data.</text>
</comment>
<keyword evidence="2" id="KW-0812">Transmembrane</keyword>
<evidence type="ECO:0000256" key="2">
    <source>
        <dbReference type="SAM" id="Phobius"/>
    </source>
</evidence>
<keyword evidence="2" id="KW-1133">Transmembrane helix</keyword>
<evidence type="ECO:0000313" key="4">
    <source>
        <dbReference type="Proteomes" id="UP001633002"/>
    </source>
</evidence>
<accession>A0ABD3HZ60</accession>
<protein>
    <recommendedName>
        <fullName evidence="5">Transposase</fullName>
    </recommendedName>
</protein>
<feature type="compositionally biased region" description="Gly residues" evidence="1">
    <location>
        <begin position="1"/>
        <end position="10"/>
    </location>
</feature>
<feature type="region of interest" description="Disordered" evidence="1">
    <location>
        <begin position="1"/>
        <end position="22"/>
    </location>
</feature>
<gene>
    <name evidence="3" type="ORF">R1sor_010814</name>
</gene>
<evidence type="ECO:0000313" key="3">
    <source>
        <dbReference type="EMBL" id="KAL3696738.1"/>
    </source>
</evidence>
<sequence>MSIGRIGEGGSKSESNGGSMSWSSVTQEVEEFKRWLKDQLRPQVEVAIGFYSEVWKFSRSSLRPTEFSASMWCVSRENRIASNQTTHTENARTTEKRRRVERYRCQGTINVAEIESWDYGDDGGGDQFLSASNFICREDMLRKGFEQTMYINNDEMQAIAFTTPFWRHIDDVKEVIADSTFKTNVRSFEMFGLIANLGGFGVPLGYMFYLKKVREDTHAPSQQHIKRVGTELLMYWLKGLHNRGVRSLFFVTDKDQGQIAAAQRSLPNAYV</sequence>
<feature type="transmembrane region" description="Helical" evidence="2">
    <location>
        <begin position="190"/>
        <end position="209"/>
    </location>
</feature>
<proteinExistence type="predicted"/>
<keyword evidence="4" id="KW-1185">Reference proteome</keyword>
<evidence type="ECO:0000256" key="1">
    <source>
        <dbReference type="SAM" id="MobiDB-lite"/>
    </source>
</evidence>
<dbReference type="Proteomes" id="UP001633002">
    <property type="component" value="Unassembled WGS sequence"/>
</dbReference>
<feature type="compositionally biased region" description="Low complexity" evidence="1">
    <location>
        <begin position="12"/>
        <end position="22"/>
    </location>
</feature>
<evidence type="ECO:0008006" key="5">
    <source>
        <dbReference type="Google" id="ProtNLM"/>
    </source>
</evidence>
<reference evidence="3 4" key="1">
    <citation type="submission" date="2024-09" db="EMBL/GenBank/DDBJ databases">
        <title>Chromosome-scale assembly of Riccia sorocarpa.</title>
        <authorList>
            <person name="Paukszto L."/>
        </authorList>
    </citation>
    <scope>NUCLEOTIDE SEQUENCE [LARGE SCALE GENOMIC DNA]</scope>
    <source>
        <strain evidence="3">LP-2024</strain>
        <tissue evidence="3">Aerial parts of the thallus</tissue>
    </source>
</reference>
<keyword evidence="2" id="KW-0472">Membrane</keyword>
<organism evidence="3 4">
    <name type="scientific">Riccia sorocarpa</name>
    <dbReference type="NCBI Taxonomy" id="122646"/>
    <lineage>
        <taxon>Eukaryota</taxon>
        <taxon>Viridiplantae</taxon>
        <taxon>Streptophyta</taxon>
        <taxon>Embryophyta</taxon>
        <taxon>Marchantiophyta</taxon>
        <taxon>Marchantiopsida</taxon>
        <taxon>Marchantiidae</taxon>
        <taxon>Marchantiales</taxon>
        <taxon>Ricciaceae</taxon>
        <taxon>Riccia</taxon>
    </lineage>
</organism>